<dbReference type="InterPro" id="IPR011583">
    <property type="entry name" value="Chitinase_II/V-like_cat"/>
</dbReference>
<dbReference type="Gene3D" id="3.20.20.80">
    <property type="entry name" value="Glycosidases"/>
    <property type="match status" value="2"/>
</dbReference>
<proteinExistence type="inferred from homology"/>
<dbReference type="GO" id="GO:0004553">
    <property type="term" value="F:hydrolase activity, hydrolyzing O-glycosyl compounds"/>
    <property type="evidence" value="ECO:0007669"/>
    <property type="project" value="InterPro"/>
</dbReference>
<evidence type="ECO:0000256" key="5">
    <source>
        <dbReference type="SAM" id="SignalP"/>
    </source>
</evidence>
<dbReference type="GO" id="GO:0008061">
    <property type="term" value="F:chitin binding"/>
    <property type="evidence" value="ECO:0007669"/>
    <property type="project" value="InterPro"/>
</dbReference>
<keyword evidence="2 3" id="KW-0326">Glycosidase</keyword>
<organism evidence="7 8">
    <name type="scientific">Plasmodiophora brassicae</name>
    <name type="common">Clubroot disease agent</name>
    <dbReference type="NCBI Taxonomy" id="37360"/>
    <lineage>
        <taxon>Eukaryota</taxon>
        <taxon>Sar</taxon>
        <taxon>Rhizaria</taxon>
        <taxon>Endomyxa</taxon>
        <taxon>Phytomyxea</taxon>
        <taxon>Plasmodiophorida</taxon>
        <taxon>Plasmodiophoridae</taxon>
        <taxon>Plasmodiophora</taxon>
    </lineage>
</organism>
<dbReference type="SUPFAM" id="SSF51445">
    <property type="entry name" value="(Trans)glycosidases"/>
    <property type="match status" value="1"/>
</dbReference>
<feature type="signal peptide" evidence="5">
    <location>
        <begin position="1"/>
        <end position="25"/>
    </location>
</feature>
<evidence type="ECO:0000259" key="6">
    <source>
        <dbReference type="PROSITE" id="PS51910"/>
    </source>
</evidence>
<dbReference type="EMBL" id="OVEO01000002">
    <property type="protein sequence ID" value="SPQ94262.1"/>
    <property type="molecule type" value="Genomic_DNA"/>
</dbReference>
<sequence>MTLSSNIFVAAMALVMLSLAMPTEQERMPGAPIVCAYYTSWSIYPPRSYMPTDVPVELLTHIYYAFANVVNGIVAYGDPWADHEIMHGVTGDVDTTKTFAGNFELFNRDDSPIRTRNPDINVIISIGGWTFSKEFSIVARSESSREKFAASVAEFVVEHGFDGVDIDWEFPVAGGHEDNHRSPDDGVNFTKLLDAVRQHLTRAQQMTQRHRPFLLICDHVNIMTYDAYGSWSDVTGHHAALFPFIDDAVKDYAQGGVARRCPYKGIPQGTHESGVVDHDDLLANYDAAHGFQCHSDSRSCTPVYWNPTTGIWVTGECSTSVQAKARYAKTNGLAGVFCWEMSMDRTAALVRCIRDELC</sequence>
<evidence type="ECO:0000256" key="4">
    <source>
        <dbReference type="RuleBase" id="RU004453"/>
    </source>
</evidence>
<dbReference type="Pfam" id="PF00704">
    <property type="entry name" value="Glyco_hydro_18"/>
    <property type="match status" value="1"/>
</dbReference>
<dbReference type="GO" id="GO:0005975">
    <property type="term" value="P:carbohydrate metabolic process"/>
    <property type="evidence" value="ECO:0007669"/>
    <property type="project" value="InterPro"/>
</dbReference>
<dbReference type="InterPro" id="IPR001579">
    <property type="entry name" value="Glyco_hydro_18_chit_AS"/>
</dbReference>
<comment type="similarity">
    <text evidence="4">Belongs to the glycosyl hydrolase 18 family.</text>
</comment>
<evidence type="ECO:0000313" key="8">
    <source>
        <dbReference type="Proteomes" id="UP000290189"/>
    </source>
</evidence>
<dbReference type="PROSITE" id="PS01095">
    <property type="entry name" value="GH18_1"/>
    <property type="match status" value="1"/>
</dbReference>
<dbReference type="InterPro" id="IPR029070">
    <property type="entry name" value="Chitinase_insertion_sf"/>
</dbReference>
<gene>
    <name evidence="7" type="ORF">PLBR_LOCUS1477</name>
</gene>
<reference evidence="7 8" key="1">
    <citation type="submission" date="2018-03" db="EMBL/GenBank/DDBJ databases">
        <authorList>
            <person name="Fogelqvist J."/>
        </authorList>
    </citation>
    <scope>NUCLEOTIDE SEQUENCE [LARGE SCALE GENOMIC DNA]</scope>
</reference>
<name>A0A3P3Y282_PLABS</name>
<geneLocation type="mitochondrion" evidence="7"/>
<dbReference type="AlphaFoldDB" id="A0A3P3Y282"/>
<feature type="chain" id="PRO_5018289355" description="GH18 domain-containing protein" evidence="5">
    <location>
        <begin position="26"/>
        <end position="358"/>
    </location>
</feature>
<dbReference type="InterPro" id="IPR050314">
    <property type="entry name" value="Glycosyl_Hydrlase_18"/>
</dbReference>
<dbReference type="InterPro" id="IPR001223">
    <property type="entry name" value="Glyco_hydro18_cat"/>
</dbReference>
<dbReference type="InterPro" id="IPR017853">
    <property type="entry name" value="GH"/>
</dbReference>
<keyword evidence="7" id="KW-0496">Mitochondrion</keyword>
<dbReference type="PANTHER" id="PTHR11177">
    <property type="entry name" value="CHITINASE"/>
    <property type="match status" value="1"/>
</dbReference>
<evidence type="ECO:0000256" key="3">
    <source>
        <dbReference type="RuleBase" id="RU000489"/>
    </source>
</evidence>
<evidence type="ECO:0000313" key="7">
    <source>
        <dbReference type="EMBL" id="SPQ94262.1"/>
    </source>
</evidence>
<dbReference type="SMART" id="SM00636">
    <property type="entry name" value="Glyco_18"/>
    <property type="match status" value="1"/>
</dbReference>
<dbReference type="PANTHER" id="PTHR11177:SF317">
    <property type="entry name" value="CHITINASE 12-RELATED"/>
    <property type="match status" value="1"/>
</dbReference>
<dbReference type="PROSITE" id="PS51910">
    <property type="entry name" value="GH18_2"/>
    <property type="match status" value="1"/>
</dbReference>
<keyword evidence="1 3" id="KW-0378">Hydrolase</keyword>
<evidence type="ECO:0000256" key="1">
    <source>
        <dbReference type="ARBA" id="ARBA00022801"/>
    </source>
</evidence>
<feature type="domain" description="GH18" evidence="6">
    <location>
        <begin position="32"/>
        <end position="358"/>
    </location>
</feature>
<evidence type="ECO:0000256" key="2">
    <source>
        <dbReference type="ARBA" id="ARBA00023295"/>
    </source>
</evidence>
<dbReference type="SUPFAM" id="SSF54556">
    <property type="entry name" value="Chitinase insertion domain"/>
    <property type="match status" value="1"/>
</dbReference>
<keyword evidence="5" id="KW-0732">Signal</keyword>
<accession>A0A3P3Y282</accession>
<dbReference type="Proteomes" id="UP000290189">
    <property type="component" value="Unassembled WGS sequence"/>
</dbReference>
<protein>
    <recommendedName>
        <fullName evidence="6">GH18 domain-containing protein</fullName>
    </recommendedName>
</protein>